<dbReference type="Gene3D" id="1.10.10.10">
    <property type="entry name" value="Winged helix-like DNA-binding domain superfamily/Winged helix DNA-binding domain"/>
    <property type="match status" value="1"/>
</dbReference>
<dbReference type="PANTHER" id="PTHR42756:SF1">
    <property type="entry name" value="TRANSCRIPTIONAL REPRESSOR OF EMRAB OPERON"/>
    <property type="match status" value="1"/>
</dbReference>
<dbReference type="PROSITE" id="PS01117">
    <property type="entry name" value="HTH_MARR_1"/>
    <property type="match status" value="1"/>
</dbReference>
<dbReference type="PANTHER" id="PTHR42756">
    <property type="entry name" value="TRANSCRIPTIONAL REGULATOR, MARR"/>
    <property type="match status" value="1"/>
</dbReference>
<keyword evidence="3" id="KW-0804">Transcription</keyword>
<name>A0ABX1YIQ3_9BACL</name>
<evidence type="ECO:0000313" key="6">
    <source>
        <dbReference type="Proteomes" id="UP000596857"/>
    </source>
</evidence>
<evidence type="ECO:0000313" key="5">
    <source>
        <dbReference type="EMBL" id="NOU80384.1"/>
    </source>
</evidence>
<sequence length="145" mass="16595">MDMDNTRIIRSFGILNRTFLSYISKTLMHKDLSYSDSIFLVNIGGREGTSQEEIAHSLAIDKAAVARSVKNMESKGYITAVQSRADKRAKELYLTASGKELYQFMQQINDQWVSQVMQDLDADEVERFNQTMAKISERAKNVHKH</sequence>
<dbReference type="InterPro" id="IPR036390">
    <property type="entry name" value="WH_DNA-bd_sf"/>
</dbReference>
<dbReference type="InterPro" id="IPR036388">
    <property type="entry name" value="WH-like_DNA-bd_sf"/>
</dbReference>
<dbReference type="InterPro" id="IPR023187">
    <property type="entry name" value="Tscrpt_reg_MarR-type_CS"/>
</dbReference>
<dbReference type="SUPFAM" id="SSF46785">
    <property type="entry name" value="Winged helix' DNA-binding domain"/>
    <property type="match status" value="1"/>
</dbReference>
<dbReference type="EMBL" id="WHOB01000043">
    <property type="protein sequence ID" value="NOU80384.1"/>
    <property type="molecule type" value="Genomic_DNA"/>
</dbReference>
<organism evidence="5 6">
    <name type="scientific">Paenibacillus phytohabitans</name>
    <dbReference type="NCBI Taxonomy" id="2654978"/>
    <lineage>
        <taxon>Bacteria</taxon>
        <taxon>Bacillati</taxon>
        <taxon>Bacillota</taxon>
        <taxon>Bacilli</taxon>
        <taxon>Bacillales</taxon>
        <taxon>Paenibacillaceae</taxon>
        <taxon>Paenibacillus</taxon>
    </lineage>
</organism>
<protein>
    <submittedName>
        <fullName evidence="5">MarR family transcriptional regulator</fullName>
    </submittedName>
</protein>
<keyword evidence="1" id="KW-0805">Transcription regulation</keyword>
<dbReference type="Pfam" id="PF12802">
    <property type="entry name" value="MarR_2"/>
    <property type="match status" value="1"/>
</dbReference>
<gene>
    <name evidence="5" type="ORF">GC101_16060</name>
</gene>
<accession>A0ABX1YIQ3</accession>
<proteinExistence type="predicted"/>
<dbReference type="PRINTS" id="PR00598">
    <property type="entry name" value="HTHMARR"/>
</dbReference>
<keyword evidence="2" id="KW-0238">DNA-binding</keyword>
<evidence type="ECO:0000256" key="1">
    <source>
        <dbReference type="ARBA" id="ARBA00023015"/>
    </source>
</evidence>
<evidence type="ECO:0000259" key="4">
    <source>
        <dbReference type="PROSITE" id="PS50995"/>
    </source>
</evidence>
<feature type="domain" description="HTH marR-type" evidence="4">
    <location>
        <begin position="5"/>
        <end position="137"/>
    </location>
</feature>
<reference evidence="5 6" key="1">
    <citation type="submission" date="2019-10" db="EMBL/GenBank/DDBJ databases">
        <title>Description of Paenibacillus terricola sp. nov.</title>
        <authorList>
            <person name="Carlier A."/>
            <person name="Qi S."/>
        </authorList>
    </citation>
    <scope>NUCLEOTIDE SEQUENCE [LARGE SCALE GENOMIC DNA]</scope>
    <source>
        <strain evidence="5 6">LMG 31459</strain>
    </source>
</reference>
<comment type="caution">
    <text evidence="5">The sequence shown here is derived from an EMBL/GenBank/DDBJ whole genome shotgun (WGS) entry which is preliminary data.</text>
</comment>
<dbReference type="InterPro" id="IPR000835">
    <property type="entry name" value="HTH_MarR-typ"/>
</dbReference>
<keyword evidence="6" id="KW-1185">Reference proteome</keyword>
<evidence type="ECO:0000256" key="3">
    <source>
        <dbReference type="ARBA" id="ARBA00023163"/>
    </source>
</evidence>
<dbReference type="PROSITE" id="PS50995">
    <property type="entry name" value="HTH_MARR_2"/>
    <property type="match status" value="1"/>
</dbReference>
<evidence type="ECO:0000256" key="2">
    <source>
        <dbReference type="ARBA" id="ARBA00023125"/>
    </source>
</evidence>
<dbReference type="Proteomes" id="UP000596857">
    <property type="component" value="Unassembled WGS sequence"/>
</dbReference>
<dbReference type="RefSeq" id="WP_171718041.1">
    <property type="nucleotide sequence ID" value="NZ_WHOB01000043.1"/>
</dbReference>
<dbReference type="SMART" id="SM00347">
    <property type="entry name" value="HTH_MARR"/>
    <property type="match status" value="1"/>
</dbReference>